<organism evidence="7 8">
    <name type="scientific">Pseudonocardia ailaonensis</name>
    <dbReference type="NCBI Taxonomy" id="367279"/>
    <lineage>
        <taxon>Bacteria</taxon>
        <taxon>Bacillati</taxon>
        <taxon>Actinomycetota</taxon>
        <taxon>Actinomycetes</taxon>
        <taxon>Pseudonocardiales</taxon>
        <taxon>Pseudonocardiaceae</taxon>
        <taxon>Pseudonocardia</taxon>
    </lineage>
</organism>
<dbReference type="PROSITE" id="PS51078">
    <property type="entry name" value="ICLR_ED"/>
    <property type="match status" value="1"/>
</dbReference>
<dbReference type="InterPro" id="IPR029016">
    <property type="entry name" value="GAF-like_dom_sf"/>
</dbReference>
<evidence type="ECO:0000256" key="1">
    <source>
        <dbReference type="ARBA" id="ARBA00023015"/>
    </source>
</evidence>
<dbReference type="Pfam" id="PF09339">
    <property type="entry name" value="HTH_IclR"/>
    <property type="match status" value="1"/>
</dbReference>
<dbReference type="Pfam" id="PF01614">
    <property type="entry name" value="IclR_C"/>
    <property type="match status" value="1"/>
</dbReference>
<dbReference type="RefSeq" id="WP_344421681.1">
    <property type="nucleotide sequence ID" value="NZ_BAAAQK010000018.1"/>
</dbReference>
<dbReference type="InterPro" id="IPR050707">
    <property type="entry name" value="HTH_MetabolicPath_Reg"/>
</dbReference>
<dbReference type="SUPFAM" id="SSF46785">
    <property type="entry name" value="Winged helix' DNA-binding domain"/>
    <property type="match status" value="1"/>
</dbReference>
<evidence type="ECO:0000256" key="4">
    <source>
        <dbReference type="SAM" id="MobiDB-lite"/>
    </source>
</evidence>
<sequence length="280" mass="29569">MRDDDDETVRTDEGPTRIGRNGVQAVERAVRLLEVLAAAGTPRTMQDLAAELGCSPSTAHRITATLAQSGLLQFNPVTRRYGLGAGITRLAKRRAAQFDLASVAQPFMNELRAATDETVSLWVRSNDAKVCVAVSEGSHEIRQYVAVGTLAPMELSPGSRVLMADETRETVRRWVRGILGEAAAVEAAAVEATVLAEVAGVRRTGVVMLSDEPGNRHHPDVATVAAPIFGDGGAIVAALVVAGPNRRFTGDRMRDSREPLKAEALAISSALGGDPGNALS</sequence>
<comment type="caution">
    <text evidence="7">The sequence shown here is derived from an EMBL/GenBank/DDBJ whole genome shotgun (WGS) entry which is preliminary data.</text>
</comment>
<keyword evidence="8" id="KW-1185">Reference proteome</keyword>
<dbReference type="InterPro" id="IPR005471">
    <property type="entry name" value="Tscrpt_reg_IclR_N"/>
</dbReference>
<dbReference type="PANTHER" id="PTHR30136:SF39">
    <property type="entry name" value="TRANSCRIPTIONAL REGULATORY PROTEIN"/>
    <property type="match status" value="1"/>
</dbReference>
<evidence type="ECO:0000313" key="7">
    <source>
        <dbReference type="EMBL" id="GAA1863536.1"/>
    </source>
</evidence>
<feature type="region of interest" description="Disordered" evidence="4">
    <location>
        <begin position="1"/>
        <end position="20"/>
    </location>
</feature>
<feature type="domain" description="IclR-ED" evidence="6">
    <location>
        <begin position="86"/>
        <end position="273"/>
    </location>
</feature>
<accession>A0ABN2NCU6</accession>
<dbReference type="SUPFAM" id="SSF55781">
    <property type="entry name" value="GAF domain-like"/>
    <property type="match status" value="1"/>
</dbReference>
<dbReference type="Proteomes" id="UP001500449">
    <property type="component" value="Unassembled WGS sequence"/>
</dbReference>
<evidence type="ECO:0000313" key="8">
    <source>
        <dbReference type="Proteomes" id="UP001500449"/>
    </source>
</evidence>
<feature type="domain" description="HTH iclR-type" evidence="5">
    <location>
        <begin position="23"/>
        <end position="85"/>
    </location>
</feature>
<gene>
    <name evidence="7" type="ORF">GCM10009836_49870</name>
</gene>
<dbReference type="InterPro" id="IPR014757">
    <property type="entry name" value="Tscrpt_reg_IclR_C"/>
</dbReference>
<dbReference type="PROSITE" id="PS51077">
    <property type="entry name" value="HTH_ICLR"/>
    <property type="match status" value="1"/>
</dbReference>
<dbReference type="Gene3D" id="1.10.10.10">
    <property type="entry name" value="Winged helix-like DNA-binding domain superfamily/Winged helix DNA-binding domain"/>
    <property type="match status" value="1"/>
</dbReference>
<evidence type="ECO:0000259" key="6">
    <source>
        <dbReference type="PROSITE" id="PS51078"/>
    </source>
</evidence>
<dbReference type="PANTHER" id="PTHR30136">
    <property type="entry name" value="HELIX-TURN-HELIX TRANSCRIPTIONAL REGULATOR, ICLR FAMILY"/>
    <property type="match status" value="1"/>
</dbReference>
<proteinExistence type="predicted"/>
<keyword evidence="3" id="KW-0804">Transcription</keyword>
<feature type="compositionally biased region" description="Basic and acidic residues" evidence="4">
    <location>
        <begin position="1"/>
        <end position="15"/>
    </location>
</feature>
<dbReference type="SMART" id="SM00346">
    <property type="entry name" value="HTH_ICLR"/>
    <property type="match status" value="1"/>
</dbReference>
<protein>
    <submittedName>
        <fullName evidence="7">IclR family transcriptional regulator</fullName>
    </submittedName>
</protein>
<dbReference type="EMBL" id="BAAAQK010000018">
    <property type="protein sequence ID" value="GAA1863536.1"/>
    <property type="molecule type" value="Genomic_DNA"/>
</dbReference>
<name>A0ABN2NCU6_9PSEU</name>
<keyword evidence="1" id="KW-0805">Transcription regulation</keyword>
<dbReference type="InterPro" id="IPR036390">
    <property type="entry name" value="WH_DNA-bd_sf"/>
</dbReference>
<keyword evidence="2" id="KW-0238">DNA-binding</keyword>
<reference evidence="7 8" key="1">
    <citation type="journal article" date="2019" name="Int. J. Syst. Evol. Microbiol.">
        <title>The Global Catalogue of Microorganisms (GCM) 10K type strain sequencing project: providing services to taxonomists for standard genome sequencing and annotation.</title>
        <authorList>
            <consortium name="The Broad Institute Genomics Platform"/>
            <consortium name="The Broad Institute Genome Sequencing Center for Infectious Disease"/>
            <person name="Wu L."/>
            <person name="Ma J."/>
        </authorList>
    </citation>
    <scope>NUCLEOTIDE SEQUENCE [LARGE SCALE GENOMIC DNA]</scope>
    <source>
        <strain evidence="7 8">JCM 16009</strain>
    </source>
</reference>
<evidence type="ECO:0000259" key="5">
    <source>
        <dbReference type="PROSITE" id="PS51077"/>
    </source>
</evidence>
<dbReference type="InterPro" id="IPR036388">
    <property type="entry name" value="WH-like_DNA-bd_sf"/>
</dbReference>
<evidence type="ECO:0000256" key="3">
    <source>
        <dbReference type="ARBA" id="ARBA00023163"/>
    </source>
</evidence>
<dbReference type="Gene3D" id="3.30.450.40">
    <property type="match status" value="1"/>
</dbReference>
<evidence type="ECO:0000256" key="2">
    <source>
        <dbReference type="ARBA" id="ARBA00023125"/>
    </source>
</evidence>